<dbReference type="InterPro" id="IPR010327">
    <property type="entry name" value="FldB/FldC_alpha/beta"/>
</dbReference>
<evidence type="ECO:0000313" key="1">
    <source>
        <dbReference type="EMBL" id="MBI2876658.1"/>
    </source>
</evidence>
<evidence type="ECO:0000313" key="2">
    <source>
        <dbReference type="Proteomes" id="UP000769766"/>
    </source>
</evidence>
<reference evidence="1" key="1">
    <citation type="submission" date="2020-07" db="EMBL/GenBank/DDBJ databases">
        <title>Huge and variable diversity of episymbiotic CPR bacteria and DPANN archaea in groundwater ecosystems.</title>
        <authorList>
            <person name="He C.Y."/>
            <person name="Keren R."/>
            <person name="Whittaker M."/>
            <person name="Farag I.F."/>
            <person name="Doudna J."/>
            <person name="Cate J.H.D."/>
            <person name="Banfield J.F."/>
        </authorList>
    </citation>
    <scope>NUCLEOTIDE SEQUENCE</scope>
    <source>
        <strain evidence="1">NC_groundwater_672_Ag_B-0.1um_62_36</strain>
    </source>
</reference>
<dbReference type="Pfam" id="PF06050">
    <property type="entry name" value="HGD-D"/>
    <property type="match status" value="1"/>
</dbReference>
<dbReference type="Gene3D" id="3.40.50.11900">
    <property type="match status" value="1"/>
</dbReference>
<dbReference type="AlphaFoldDB" id="A0A932FWN2"/>
<comment type="caution">
    <text evidence="1">The sequence shown here is derived from an EMBL/GenBank/DDBJ whole genome shotgun (WGS) entry which is preliminary data.</text>
</comment>
<accession>A0A932FWN2</accession>
<proteinExistence type="predicted"/>
<dbReference type="EMBL" id="JACPRF010000217">
    <property type="protein sequence ID" value="MBI2876658.1"/>
    <property type="molecule type" value="Genomic_DNA"/>
</dbReference>
<feature type="non-terminal residue" evidence="1">
    <location>
        <position position="1"/>
    </location>
</feature>
<sequence>GLDGSVLFAPVTCKEGCAVIRILKDRMREEAGIPTLVIDCDAVDPSVASEEEIKGKLEGFFETLESR</sequence>
<gene>
    <name evidence="1" type="ORF">HYY20_07235</name>
</gene>
<dbReference type="Proteomes" id="UP000769766">
    <property type="component" value="Unassembled WGS sequence"/>
</dbReference>
<name>A0A932FWN2_UNCTE</name>
<protein>
    <submittedName>
        <fullName evidence="1">2-hydroxyacyl-CoA dehydratase</fullName>
    </submittedName>
</protein>
<organism evidence="1 2">
    <name type="scientific">Tectimicrobiota bacterium</name>
    <dbReference type="NCBI Taxonomy" id="2528274"/>
    <lineage>
        <taxon>Bacteria</taxon>
        <taxon>Pseudomonadati</taxon>
        <taxon>Nitrospinota/Tectimicrobiota group</taxon>
        <taxon>Candidatus Tectimicrobiota</taxon>
    </lineage>
</organism>